<evidence type="ECO:0000256" key="2">
    <source>
        <dbReference type="ARBA" id="ARBA00008654"/>
    </source>
</evidence>
<keyword evidence="6" id="KW-0408">Iron</keyword>
<dbReference type="AlphaFoldDB" id="A0AAE6QGM9"/>
<dbReference type="PANTHER" id="PTHR10696:SF25">
    <property type="entry name" value="OXIDOREDUCTASE AIM17-RELATED"/>
    <property type="match status" value="1"/>
</dbReference>
<proteinExistence type="inferred from homology"/>
<keyword evidence="5" id="KW-0560">Oxidoreductase</keyword>
<dbReference type="SUPFAM" id="SSF51197">
    <property type="entry name" value="Clavaminate synthase-like"/>
    <property type="match status" value="1"/>
</dbReference>
<dbReference type="RefSeq" id="WP_122325508.1">
    <property type="nucleotide sequence ID" value="NZ_CP046441.1"/>
</dbReference>
<name>A0AAE6QGM9_9PSED</name>
<comment type="similarity">
    <text evidence="2">Belongs to the gamma-BBH/TMLD family.</text>
</comment>
<evidence type="ECO:0000256" key="6">
    <source>
        <dbReference type="ARBA" id="ARBA00023004"/>
    </source>
</evidence>
<keyword evidence="4" id="KW-0223">Dioxygenase</keyword>
<evidence type="ECO:0000256" key="3">
    <source>
        <dbReference type="ARBA" id="ARBA00022723"/>
    </source>
</evidence>
<dbReference type="GO" id="GO:0046872">
    <property type="term" value="F:metal ion binding"/>
    <property type="evidence" value="ECO:0007669"/>
    <property type="project" value="UniProtKB-KW"/>
</dbReference>
<protein>
    <recommendedName>
        <fullName evidence="7">TauD/TfdA-like domain-containing protein</fullName>
    </recommendedName>
</protein>
<dbReference type="GO" id="GO:0016706">
    <property type="term" value="F:2-oxoglutarate-dependent dioxygenase activity"/>
    <property type="evidence" value="ECO:0007669"/>
    <property type="project" value="UniProtKB-ARBA"/>
</dbReference>
<comment type="cofactor">
    <cofactor evidence="1">
        <name>Fe(2+)</name>
        <dbReference type="ChEBI" id="CHEBI:29033"/>
    </cofactor>
</comment>
<organism evidence="8 9">
    <name type="scientific">Pseudomonas coronafaciens pv. coronafaciens</name>
    <dbReference type="NCBI Taxonomy" id="235275"/>
    <lineage>
        <taxon>Bacteria</taxon>
        <taxon>Pseudomonadati</taxon>
        <taxon>Pseudomonadota</taxon>
        <taxon>Gammaproteobacteria</taxon>
        <taxon>Pseudomonadales</taxon>
        <taxon>Pseudomonadaceae</taxon>
        <taxon>Pseudomonas</taxon>
        <taxon>Pseudomonas coronafaciens</taxon>
    </lineage>
</organism>
<evidence type="ECO:0000256" key="4">
    <source>
        <dbReference type="ARBA" id="ARBA00022964"/>
    </source>
</evidence>
<reference evidence="8 9" key="1">
    <citation type="submission" date="2019-11" db="EMBL/GenBank/DDBJ databases">
        <title>Complete genome sequence of Pseudomonas syringae pv. coronafaciens isolate B19001 originated in imported oat cereal.</title>
        <authorList>
            <person name="Kim S.M."/>
            <person name="Lee B.C."/>
            <person name="Seo S.J."/>
            <person name="Lee J.E."/>
            <person name="Choi N.J."/>
            <person name="Park J.H."/>
        </authorList>
    </citation>
    <scope>NUCLEOTIDE SEQUENCE [LARGE SCALE GENOMIC DNA]</scope>
    <source>
        <strain evidence="8 9">B19001</strain>
    </source>
</reference>
<dbReference type="Pfam" id="PF02668">
    <property type="entry name" value="TauD"/>
    <property type="match status" value="1"/>
</dbReference>
<accession>A0AAE6QGM9</accession>
<evidence type="ECO:0000259" key="7">
    <source>
        <dbReference type="Pfam" id="PF02668"/>
    </source>
</evidence>
<dbReference type="Gene3D" id="3.60.130.10">
    <property type="entry name" value="Clavaminate synthase-like"/>
    <property type="match status" value="1"/>
</dbReference>
<keyword evidence="3" id="KW-0479">Metal-binding</keyword>
<dbReference type="EMBL" id="CP046441">
    <property type="protein sequence ID" value="QGT80933.1"/>
    <property type="molecule type" value="Genomic_DNA"/>
</dbReference>
<evidence type="ECO:0000313" key="8">
    <source>
        <dbReference type="EMBL" id="QGT80933.1"/>
    </source>
</evidence>
<dbReference type="InterPro" id="IPR050411">
    <property type="entry name" value="AlphaKG_dependent_hydroxylases"/>
</dbReference>
<dbReference type="PANTHER" id="PTHR10696">
    <property type="entry name" value="GAMMA-BUTYROBETAINE HYDROXYLASE-RELATED"/>
    <property type="match status" value="1"/>
</dbReference>
<gene>
    <name evidence="8" type="ORF">GMO17_06945</name>
</gene>
<dbReference type="InterPro" id="IPR042098">
    <property type="entry name" value="TauD-like_sf"/>
</dbReference>
<sequence>MLYMDLDSELKYDWLFDSQVKIQQLLDKSGAVFLEDIKSKNEILNKVSDLGEIVFHHDSMADGLTHIVNYIDSNNIQNAALANHLGLTQRALIPHTDRSAMAAPPSLLIFWVERQSHNGGSSLFVDGHKVFEELSIQNPEATEILTRPNSVVFKSEKGLLESSIFEVDQQKLSMRFRFDKMVYFSTDVSQVMPDLLGVIRKCTITRKLVPGSGYILDNRRWLHGRTHFFGERSAYRLLMK</sequence>
<evidence type="ECO:0000313" key="9">
    <source>
        <dbReference type="Proteomes" id="UP000423413"/>
    </source>
</evidence>
<evidence type="ECO:0000256" key="5">
    <source>
        <dbReference type="ARBA" id="ARBA00023002"/>
    </source>
</evidence>
<feature type="domain" description="TauD/TfdA-like" evidence="7">
    <location>
        <begin position="20"/>
        <end position="235"/>
    </location>
</feature>
<evidence type="ECO:0000256" key="1">
    <source>
        <dbReference type="ARBA" id="ARBA00001954"/>
    </source>
</evidence>
<dbReference type="GO" id="GO:0045329">
    <property type="term" value="P:carnitine biosynthetic process"/>
    <property type="evidence" value="ECO:0007669"/>
    <property type="project" value="TreeGrafter"/>
</dbReference>
<dbReference type="InterPro" id="IPR003819">
    <property type="entry name" value="TauD/TfdA-like"/>
</dbReference>
<dbReference type="Proteomes" id="UP000423413">
    <property type="component" value="Chromosome"/>
</dbReference>